<accession>A0ACB8TZR7</accession>
<organism evidence="1 2">
    <name type="scientific">Irpex rosettiformis</name>
    <dbReference type="NCBI Taxonomy" id="378272"/>
    <lineage>
        <taxon>Eukaryota</taxon>
        <taxon>Fungi</taxon>
        <taxon>Dikarya</taxon>
        <taxon>Basidiomycota</taxon>
        <taxon>Agaricomycotina</taxon>
        <taxon>Agaricomycetes</taxon>
        <taxon>Polyporales</taxon>
        <taxon>Irpicaceae</taxon>
        <taxon>Irpex</taxon>
    </lineage>
</organism>
<evidence type="ECO:0000313" key="1">
    <source>
        <dbReference type="EMBL" id="KAI0087516.1"/>
    </source>
</evidence>
<reference evidence="1" key="1">
    <citation type="journal article" date="2021" name="Environ. Microbiol.">
        <title>Gene family expansions and transcriptome signatures uncover fungal adaptations to wood decay.</title>
        <authorList>
            <person name="Hage H."/>
            <person name="Miyauchi S."/>
            <person name="Viragh M."/>
            <person name="Drula E."/>
            <person name="Min B."/>
            <person name="Chaduli D."/>
            <person name="Navarro D."/>
            <person name="Favel A."/>
            <person name="Norest M."/>
            <person name="Lesage-Meessen L."/>
            <person name="Balint B."/>
            <person name="Merenyi Z."/>
            <person name="de Eugenio L."/>
            <person name="Morin E."/>
            <person name="Martinez A.T."/>
            <person name="Baldrian P."/>
            <person name="Stursova M."/>
            <person name="Martinez M.J."/>
            <person name="Novotny C."/>
            <person name="Magnuson J.K."/>
            <person name="Spatafora J.W."/>
            <person name="Maurice S."/>
            <person name="Pangilinan J."/>
            <person name="Andreopoulos W."/>
            <person name="LaButti K."/>
            <person name="Hundley H."/>
            <person name="Na H."/>
            <person name="Kuo A."/>
            <person name="Barry K."/>
            <person name="Lipzen A."/>
            <person name="Henrissat B."/>
            <person name="Riley R."/>
            <person name="Ahrendt S."/>
            <person name="Nagy L.G."/>
            <person name="Grigoriev I.V."/>
            <person name="Martin F."/>
            <person name="Rosso M.N."/>
        </authorList>
    </citation>
    <scope>NUCLEOTIDE SEQUENCE</scope>
    <source>
        <strain evidence="1">CBS 384.51</strain>
    </source>
</reference>
<keyword evidence="2" id="KW-1185">Reference proteome</keyword>
<dbReference type="EMBL" id="MU274917">
    <property type="protein sequence ID" value="KAI0087516.1"/>
    <property type="molecule type" value="Genomic_DNA"/>
</dbReference>
<proteinExistence type="predicted"/>
<gene>
    <name evidence="1" type="ORF">BDY19DRAFT_954097</name>
</gene>
<sequence>MARFALFSFFLAALFSMVLSAPVIRRAFQELAYADFQISDNTAGNAEALANAVFVDPFAGQDLATVDAATLKAVQTMREAAESAETGEFNPAISAATGADAAALSVGKTQNKVLKLTGEVQALNIQLAQAKAAGKSTTSIQSKITAEQTKLTNNITADKANAGKASKGVA</sequence>
<comment type="caution">
    <text evidence="1">The sequence shown here is derived from an EMBL/GenBank/DDBJ whole genome shotgun (WGS) entry which is preliminary data.</text>
</comment>
<dbReference type="Proteomes" id="UP001055072">
    <property type="component" value="Unassembled WGS sequence"/>
</dbReference>
<name>A0ACB8TZR7_9APHY</name>
<evidence type="ECO:0000313" key="2">
    <source>
        <dbReference type="Proteomes" id="UP001055072"/>
    </source>
</evidence>
<protein>
    <submittedName>
        <fullName evidence="1">Uncharacterized protein</fullName>
    </submittedName>
</protein>